<keyword evidence="2" id="KW-1185">Reference proteome</keyword>
<name>A0A0L0HCA5_SPIPD</name>
<dbReference type="SUPFAM" id="SSF52047">
    <property type="entry name" value="RNI-like"/>
    <property type="match status" value="1"/>
</dbReference>
<accession>A0A0L0HCA5</accession>
<gene>
    <name evidence="1" type="ORF">SPPG_06212</name>
</gene>
<dbReference type="OrthoDB" id="5954088at2759"/>
<dbReference type="VEuPathDB" id="FungiDB:SPPG_06212"/>
<organism evidence="1 2">
    <name type="scientific">Spizellomyces punctatus (strain DAOM BR117)</name>
    <dbReference type="NCBI Taxonomy" id="645134"/>
    <lineage>
        <taxon>Eukaryota</taxon>
        <taxon>Fungi</taxon>
        <taxon>Fungi incertae sedis</taxon>
        <taxon>Chytridiomycota</taxon>
        <taxon>Chytridiomycota incertae sedis</taxon>
        <taxon>Chytridiomycetes</taxon>
        <taxon>Spizellomycetales</taxon>
        <taxon>Spizellomycetaceae</taxon>
        <taxon>Spizellomyces</taxon>
    </lineage>
</organism>
<dbReference type="InParanoid" id="A0A0L0HCA5"/>
<proteinExistence type="predicted"/>
<dbReference type="EMBL" id="KQ257460">
    <property type="protein sequence ID" value="KNC98519.1"/>
    <property type="molecule type" value="Genomic_DNA"/>
</dbReference>
<dbReference type="GeneID" id="27689535"/>
<dbReference type="AlphaFoldDB" id="A0A0L0HCA5"/>
<protein>
    <submittedName>
        <fullName evidence="1">Uncharacterized protein</fullName>
    </submittedName>
</protein>
<sequence length="582" mass="65551">MAFRSTRSRPRLEASADGYKADVLVTGKDRESVVAPFNKQEHLDISPTNLKLLNTLSQYICLWSLSLAYCRDVSPALVSAISKYAGLGFLDISFTNLDFKTLQTILRPVRVLQLRCIGCSKLMTAEGTPERRGFAVMALPEVWMLDGVFITWHERKTWADLTKMAQSMRVRLADLASRELIPFDPAFVPSRYADDAPDSEVPAKLWSPRAKMLLKRMPVDFCMGVEEDLWKLKVLAIDLENEIKHWLAKKIKNPTIVEGTISVFAASSPPWEDTHVDDQNGAYSLASRTILALLLFGSMWPEFPHRLLQRVLEAVFVIRWDANARLVGGVDHWAREPASPLSWPMKYRLTYLAILVGRLTLESISETSIKDDPPLISQAKLKTLREVLIHFVRASYSPSHTPMSKPDTSISVLAQRVRSFLTPEQQYHLAGLHLDVIQMACLDDASPRDFLNHMDALQKAYSHSLNTLLSKDVPLYQEVCISDKDMDIMRTRLAVDDQETTSHLEENSTDMSLEACALELKFRLCHGIEQVVGFLDQRGNANAPIVNESSECLDVRSGIAPLLTDSFLALTPNVRAWSARTR</sequence>
<evidence type="ECO:0000313" key="2">
    <source>
        <dbReference type="Proteomes" id="UP000053201"/>
    </source>
</evidence>
<evidence type="ECO:0000313" key="1">
    <source>
        <dbReference type="EMBL" id="KNC98519.1"/>
    </source>
</evidence>
<reference evidence="1 2" key="1">
    <citation type="submission" date="2009-08" db="EMBL/GenBank/DDBJ databases">
        <title>The Genome Sequence of Spizellomyces punctatus strain DAOM BR117.</title>
        <authorList>
            <consortium name="The Broad Institute Genome Sequencing Platform"/>
            <person name="Russ C."/>
            <person name="Cuomo C."/>
            <person name="Shea T."/>
            <person name="Young S.K."/>
            <person name="Zeng Q."/>
            <person name="Koehrsen M."/>
            <person name="Haas B."/>
            <person name="Borodovsky M."/>
            <person name="Guigo R."/>
            <person name="Alvarado L."/>
            <person name="Berlin A."/>
            <person name="Bochicchio J."/>
            <person name="Borenstein D."/>
            <person name="Chapman S."/>
            <person name="Chen Z."/>
            <person name="Engels R."/>
            <person name="Freedman E."/>
            <person name="Gellesch M."/>
            <person name="Goldberg J."/>
            <person name="Griggs A."/>
            <person name="Gujja S."/>
            <person name="Heiman D."/>
            <person name="Hepburn T."/>
            <person name="Howarth C."/>
            <person name="Jen D."/>
            <person name="Larson L."/>
            <person name="Lewis B."/>
            <person name="Mehta T."/>
            <person name="Park D."/>
            <person name="Pearson M."/>
            <person name="Roberts A."/>
            <person name="Saif S."/>
            <person name="Shenoy N."/>
            <person name="Sisk P."/>
            <person name="Stolte C."/>
            <person name="Sykes S."/>
            <person name="Thomson T."/>
            <person name="Walk T."/>
            <person name="White J."/>
            <person name="Yandava C."/>
            <person name="Burger G."/>
            <person name="Gray M.W."/>
            <person name="Holland P.W.H."/>
            <person name="King N."/>
            <person name="Lang F.B.F."/>
            <person name="Roger A.J."/>
            <person name="Ruiz-Trillo I."/>
            <person name="Lander E."/>
            <person name="Nusbaum C."/>
        </authorList>
    </citation>
    <scope>NUCLEOTIDE SEQUENCE [LARGE SCALE GENOMIC DNA]</scope>
    <source>
        <strain evidence="1 2">DAOM BR117</strain>
    </source>
</reference>
<dbReference type="Proteomes" id="UP000053201">
    <property type="component" value="Unassembled WGS sequence"/>
</dbReference>
<dbReference type="RefSeq" id="XP_016606559.1">
    <property type="nucleotide sequence ID" value="XM_016754419.1"/>
</dbReference>